<comment type="caution">
    <text evidence="8">The sequence shown here is derived from an EMBL/GenBank/DDBJ whole genome shotgun (WGS) entry which is preliminary data.</text>
</comment>
<feature type="region of interest" description="Disordered" evidence="5">
    <location>
        <begin position="22"/>
        <end position="93"/>
    </location>
</feature>
<dbReference type="AlphaFoldDB" id="A0A1Z5JZ65"/>
<evidence type="ECO:0000313" key="9">
    <source>
        <dbReference type="Proteomes" id="UP000198406"/>
    </source>
</evidence>
<dbReference type="PANTHER" id="PTHR14155:SF627">
    <property type="entry name" value="OS06G0192800 PROTEIN"/>
    <property type="match status" value="1"/>
</dbReference>
<feature type="compositionally biased region" description="Polar residues" evidence="5">
    <location>
        <begin position="43"/>
        <end position="55"/>
    </location>
</feature>
<dbReference type="Proteomes" id="UP000198406">
    <property type="component" value="Unassembled WGS sequence"/>
</dbReference>
<dbReference type="Gene3D" id="3.30.40.10">
    <property type="entry name" value="Zinc/RING finger domain, C3HC4 (zinc finger)"/>
    <property type="match status" value="1"/>
</dbReference>
<keyword evidence="6" id="KW-0472">Membrane</keyword>
<proteinExistence type="predicted"/>
<feature type="compositionally biased region" description="Basic and acidic residues" evidence="5">
    <location>
        <begin position="77"/>
        <end position="89"/>
    </location>
</feature>
<reference evidence="8 9" key="1">
    <citation type="journal article" date="2015" name="Plant Cell">
        <title>Oil accumulation by the oleaginous diatom Fistulifera solaris as revealed by the genome and transcriptome.</title>
        <authorList>
            <person name="Tanaka T."/>
            <person name="Maeda Y."/>
            <person name="Veluchamy A."/>
            <person name="Tanaka M."/>
            <person name="Abida H."/>
            <person name="Marechal E."/>
            <person name="Bowler C."/>
            <person name="Muto M."/>
            <person name="Sunaga Y."/>
            <person name="Tanaka M."/>
            <person name="Yoshino T."/>
            <person name="Taniguchi T."/>
            <person name="Fukuda Y."/>
            <person name="Nemoto M."/>
            <person name="Matsumoto M."/>
            <person name="Wong P.S."/>
            <person name="Aburatani S."/>
            <person name="Fujibuchi W."/>
        </authorList>
    </citation>
    <scope>NUCLEOTIDE SEQUENCE [LARGE SCALE GENOMIC DNA]</scope>
    <source>
        <strain evidence="8 9">JPCC DA0580</strain>
    </source>
</reference>
<keyword evidence="2 4" id="KW-0863">Zinc-finger</keyword>
<keyword evidence="6" id="KW-1133">Transmembrane helix</keyword>
<dbReference type="InterPro" id="IPR001841">
    <property type="entry name" value="Znf_RING"/>
</dbReference>
<evidence type="ECO:0000256" key="2">
    <source>
        <dbReference type="ARBA" id="ARBA00022771"/>
    </source>
</evidence>
<name>A0A1Z5JZ65_FISSO</name>
<dbReference type="InterPro" id="IPR053238">
    <property type="entry name" value="RING-H2_zinc_finger"/>
</dbReference>
<gene>
    <name evidence="8" type="ORF">FisN_4Lh196</name>
</gene>
<feature type="transmembrane region" description="Helical" evidence="6">
    <location>
        <begin position="145"/>
        <end position="178"/>
    </location>
</feature>
<evidence type="ECO:0000256" key="5">
    <source>
        <dbReference type="SAM" id="MobiDB-lite"/>
    </source>
</evidence>
<evidence type="ECO:0000259" key="7">
    <source>
        <dbReference type="PROSITE" id="PS50089"/>
    </source>
</evidence>
<evidence type="ECO:0000256" key="3">
    <source>
        <dbReference type="ARBA" id="ARBA00022833"/>
    </source>
</evidence>
<organism evidence="8 9">
    <name type="scientific">Fistulifera solaris</name>
    <name type="common">Oleaginous diatom</name>
    <dbReference type="NCBI Taxonomy" id="1519565"/>
    <lineage>
        <taxon>Eukaryota</taxon>
        <taxon>Sar</taxon>
        <taxon>Stramenopiles</taxon>
        <taxon>Ochrophyta</taxon>
        <taxon>Bacillariophyta</taxon>
        <taxon>Bacillariophyceae</taxon>
        <taxon>Bacillariophycidae</taxon>
        <taxon>Naviculales</taxon>
        <taxon>Naviculaceae</taxon>
        <taxon>Fistulifera</taxon>
    </lineage>
</organism>
<dbReference type="InterPro" id="IPR013083">
    <property type="entry name" value="Znf_RING/FYVE/PHD"/>
</dbReference>
<accession>A0A1Z5JZ65</accession>
<dbReference type="PANTHER" id="PTHR14155">
    <property type="entry name" value="RING FINGER DOMAIN-CONTAINING"/>
    <property type="match status" value="1"/>
</dbReference>
<keyword evidence="9" id="KW-1185">Reference proteome</keyword>
<dbReference type="PROSITE" id="PS50089">
    <property type="entry name" value="ZF_RING_2"/>
    <property type="match status" value="1"/>
</dbReference>
<keyword evidence="1" id="KW-0479">Metal-binding</keyword>
<dbReference type="SUPFAM" id="SSF57850">
    <property type="entry name" value="RING/U-box"/>
    <property type="match status" value="1"/>
</dbReference>
<sequence length="411" mass="46662">MTPTPPILPFLFEKNEEITMVKNESSQQEIPVAEEANEEDQNEINIIQQDSQSVMSFGEEISADGESTVEANSTDLQNERTNEEPRTEEPVSSLIIHPDSRLPTPNIFHPEPDTHSLMDEGARVTDNEDHLDCTSFVLRLLCWPIMIPILFITFLVFIFFFTVPAVMFVIGMTCLYYCCTRNPIPPRVLWVAMWQDDFVTASEQEAGSSRVAYTADQLKAMCVRRTLLKRKPLDESIRSDDDKQLIVHTSYETLIYSAPLSGDAKTKPGEGEDVATIQRLKRRLIQNELDFVDVERGEEKKKGGSIGKCSGHSRKIEGLDGTLHSILTNTSKHRKAADDSEWTREAACDICLLEYEPGDVVAWSHNLACNHAYHEDCVADWLVRSLTCPSCRQDFIRPEDLKKEKKRRHNA</sequence>
<keyword evidence="3" id="KW-0862">Zinc</keyword>
<evidence type="ECO:0000256" key="4">
    <source>
        <dbReference type="PROSITE-ProRule" id="PRU00175"/>
    </source>
</evidence>
<dbReference type="OrthoDB" id="48802at2759"/>
<protein>
    <recommendedName>
        <fullName evidence="7">RING-type domain-containing protein</fullName>
    </recommendedName>
</protein>
<evidence type="ECO:0000256" key="6">
    <source>
        <dbReference type="SAM" id="Phobius"/>
    </source>
</evidence>
<dbReference type="EMBL" id="BDSP01000136">
    <property type="protein sequence ID" value="GAX19219.1"/>
    <property type="molecule type" value="Genomic_DNA"/>
</dbReference>
<evidence type="ECO:0000313" key="8">
    <source>
        <dbReference type="EMBL" id="GAX19219.1"/>
    </source>
</evidence>
<dbReference type="GO" id="GO:0008270">
    <property type="term" value="F:zinc ion binding"/>
    <property type="evidence" value="ECO:0007669"/>
    <property type="project" value="UniProtKB-KW"/>
</dbReference>
<dbReference type="Pfam" id="PF13639">
    <property type="entry name" value="zf-RING_2"/>
    <property type="match status" value="1"/>
</dbReference>
<keyword evidence="6" id="KW-0812">Transmembrane</keyword>
<feature type="domain" description="RING-type" evidence="7">
    <location>
        <begin position="348"/>
        <end position="392"/>
    </location>
</feature>
<dbReference type="InParanoid" id="A0A1Z5JZ65"/>
<evidence type="ECO:0000256" key="1">
    <source>
        <dbReference type="ARBA" id="ARBA00022723"/>
    </source>
</evidence>